<reference evidence="1" key="1">
    <citation type="journal article" date="2021" name="Environ. Microbiol.">
        <title>Gene family expansions and transcriptome signatures uncover fungal adaptations to wood decay.</title>
        <authorList>
            <person name="Hage H."/>
            <person name="Miyauchi S."/>
            <person name="Viragh M."/>
            <person name="Drula E."/>
            <person name="Min B."/>
            <person name="Chaduli D."/>
            <person name="Navarro D."/>
            <person name="Favel A."/>
            <person name="Norest M."/>
            <person name="Lesage-Meessen L."/>
            <person name="Balint B."/>
            <person name="Merenyi Z."/>
            <person name="de Eugenio L."/>
            <person name="Morin E."/>
            <person name="Martinez A.T."/>
            <person name="Baldrian P."/>
            <person name="Stursova M."/>
            <person name="Martinez M.J."/>
            <person name="Novotny C."/>
            <person name="Magnuson J.K."/>
            <person name="Spatafora J.W."/>
            <person name="Maurice S."/>
            <person name="Pangilinan J."/>
            <person name="Andreopoulos W."/>
            <person name="LaButti K."/>
            <person name="Hundley H."/>
            <person name="Na H."/>
            <person name="Kuo A."/>
            <person name="Barry K."/>
            <person name="Lipzen A."/>
            <person name="Henrissat B."/>
            <person name="Riley R."/>
            <person name="Ahrendt S."/>
            <person name="Nagy L.G."/>
            <person name="Grigoriev I.V."/>
            <person name="Martin F."/>
            <person name="Rosso M.N."/>
        </authorList>
    </citation>
    <scope>NUCLEOTIDE SEQUENCE</scope>
    <source>
        <strain evidence="1">CBS 384.51</strain>
    </source>
</reference>
<gene>
    <name evidence="1" type="ORF">BDY19DRAFT_1060378</name>
</gene>
<comment type="caution">
    <text evidence="1">The sequence shown here is derived from an EMBL/GenBank/DDBJ whole genome shotgun (WGS) entry which is preliminary data.</text>
</comment>
<keyword evidence="2" id="KW-1185">Reference proteome</keyword>
<dbReference type="Proteomes" id="UP001055072">
    <property type="component" value="Unassembled WGS sequence"/>
</dbReference>
<evidence type="ECO:0000313" key="1">
    <source>
        <dbReference type="EMBL" id="KAI0084285.1"/>
    </source>
</evidence>
<dbReference type="EMBL" id="MU274944">
    <property type="protein sequence ID" value="KAI0084285.1"/>
    <property type="molecule type" value="Genomic_DNA"/>
</dbReference>
<protein>
    <submittedName>
        <fullName evidence="1">Uncharacterized protein</fullName>
    </submittedName>
</protein>
<name>A0ACB8TQN8_9APHY</name>
<sequence length="385" mass="40734">MVLPTIASRILVATLMGLFAFLTAPPSLNISPRRAIARGATQLRSLLIAPNPAQKDAHSDEPLSSVQDATSVSSEATESHELQSPPTDFMSTQRTTTMKIASPAVNCPPIVPKAAYWYTESERSNTCLGLYSQLVSSNTSLDSDQPLVPDPPPSGVPRQLVARNPLLGQALPFTIPETNIGLEDTLPLATIPSAWIVVILFTATAFVLGLLVRLTISLRLHRALVSNTRSGGTANPATSTSDHFYPPIVPEPYVVFDGDLVLPGQDANFHIPDHTATNLPDSIQVTGPQVQQQEPNVTPASPIRATSGSASSVSGTSDGSETSLILSPPSVFDASFVPAESAMFDCSPLLEDWRPDSESTPRSSPLLPQPGQSLVSGGDPPLLPE</sequence>
<organism evidence="1 2">
    <name type="scientific">Irpex rosettiformis</name>
    <dbReference type="NCBI Taxonomy" id="378272"/>
    <lineage>
        <taxon>Eukaryota</taxon>
        <taxon>Fungi</taxon>
        <taxon>Dikarya</taxon>
        <taxon>Basidiomycota</taxon>
        <taxon>Agaricomycotina</taxon>
        <taxon>Agaricomycetes</taxon>
        <taxon>Polyporales</taxon>
        <taxon>Irpicaceae</taxon>
        <taxon>Irpex</taxon>
    </lineage>
</organism>
<accession>A0ACB8TQN8</accession>
<evidence type="ECO:0000313" key="2">
    <source>
        <dbReference type="Proteomes" id="UP001055072"/>
    </source>
</evidence>
<proteinExistence type="predicted"/>